<name>A0A1J1IPG0_9DIPT</name>
<evidence type="ECO:0000313" key="2">
    <source>
        <dbReference type="Proteomes" id="UP000183832"/>
    </source>
</evidence>
<proteinExistence type="predicted"/>
<organism evidence="1 2">
    <name type="scientific">Clunio marinus</name>
    <dbReference type="NCBI Taxonomy" id="568069"/>
    <lineage>
        <taxon>Eukaryota</taxon>
        <taxon>Metazoa</taxon>
        <taxon>Ecdysozoa</taxon>
        <taxon>Arthropoda</taxon>
        <taxon>Hexapoda</taxon>
        <taxon>Insecta</taxon>
        <taxon>Pterygota</taxon>
        <taxon>Neoptera</taxon>
        <taxon>Endopterygota</taxon>
        <taxon>Diptera</taxon>
        <taxon>Nematocera</taxon>
        <taxon>Chironomoidea</taxon>
        <taxon>Chironomidae</taxon>
        <taxon>Clunio</taxon>
    </lineage>
</organism>
<dbReference type="EMBL" id="CVRI01000055">
    <property type="protein sequence ID" value="CRL00974.1"/>
    <property type="molecule type" value="Genomic_DNA"/>
</dbReference>
<accession>A0A1J1IPG0</accession>
<sequence length="126" mass="14562">MILSFEAELISFVVIAVNKIVHIFNRQPTSSGFQKVSKFGQHLAHVPKTFFLVSISRRFRITEQKNMKKQKPKPNSFSQFSAVSIRLPVFQYLSQVGAKNLHALRFVYGLLCRKLFSLWPFGVFQI</sequence>
<gene>
    <name evidence="1" type="ORF">CLUMA_CG014720</name>
</gene>
<dbReference type="AlphaFoldDB" id="A0A1J1IPG0"/>
<evidence type="ECO:0000313" key="1">
    <source>
        <dbReference type="EMBL" id="CRL00974.1"/>
    </source>
</evidence>
<protein>
    <submittedName>
        <fullName evidence="1">CLUMA_CG014720, isoform A</fullName>
    </submittedName>
</protein>
<keyword evidence="2" id="KW-1185">Reference proteome</keyword>
<dbReference type="Proteomes" id="UP000183832">
    <property type="component" value="Unassembled WGS sequence"/>
</dbReference>
<reference evidence="1 2" key="1">
    <citation type="submission" date="2015-04" db="EMBL/GenBank/DDBJ databases">
        <authorList>
            <person name="Syromyatnikov M.Y."/>
            <person name="Popov V.N."/>
        </authorList>
    </citation>
    <scope>NUCLEOTIDE SEQUENCE [LARGE SCALE GENOMIC DNA]</scope>
</reference>